<keyword evidence="3 8" id="KW-0808">Transferase</keyword>
<dbReference type="RefSeq" id="WP_054475522.1">
    <property type="nucleotide sequence ID" value="NZ_CAWMRL010000002.1"/>
</dbReference>
<dbReference type="PANTHER" id="PTHR43095">
    <property type="entry name" value="SUGAR KINASE"/>
    <property type="match status" value="1"/>
</dbReference>
<dbReference type="PROSITE" id="PS00445">
    <property type="entry name" value="FGGY_KINASES_2"/>
    <property type="match status" value="1"/>
</dbReference>
<dbReference type="GO" id="GO:0005524">
    <property type="term" value="F:ATP binding"/>
    <property type="evidence" value="ECO:0007669"/>
    <property type="project" value="UniProtKB-UniRule"/>
</dbReference>
<comment type="function">
    <text evidence="8">Catalyzes the phosphorylation of D-xylulose to D-xylulose 5-phosphate.</text>
</comment>
<protein>
    <recommendedName>
        <fullName evidence="8 10">Xylulose kinase</fullName>
        <shortName evidence="8 10">Xylulokinase</shortName>
        <ecNumber evidence="8 10">2.7.1.17</ecNumber>
    </recommendedName>
</protein>
<comment type="catalytic activity">
    <reaction evidence="8 10">
        <text>D-xylulose + ATP = D-xylulose 5-phosphate + ADP + H(+)</text>
        <dbReference type="Rhea" id="RHEA:10964"/>
        <dbReference type="ChEBI" id="CHEBI:15378"/>
        <dbReference type="ChEBI" id="CHEBI:17140"/>
        <dbReference type="ChEBI" id="CHEBI:30616"/>
        <dbReference type="ChEBI" id="CHEBI:57737"/>
        <dbReference type="ChEBI" id="CHEBI:456216"/>
        <dbReference type="EC" id="2.7.1.17"/>
    </reaction>
</comment>
<dbReference type="GO" id="GO:0004856">
    <property type="term" value="F:D-xylulokinase activity"/>
    <property type="evidence" value="ECO:0007669"/>
    <property type="project" value="UniProtKB-UniRule"/>
</dbReference>
<evidence type="ECO:0000259" key="11">
    <source>
        <dbReference type="Pfam" id="PF00370"/>
    </source>
</evidence>
<dbReference type="STRING" id="880156.AM629_01605"/>
<dbReference type="SUPFAM" id="SSF53067">
    <property type="entry name" value="Actin-like ATPase domain"/>
    <property type="match status" value="2"/>
</dbReference>
<dbReference type="HAMAP" id="MF_02220">
    <property type="entry name" value="XylB"/>
    <property type="match status" value="1"/>
</dbReference>
<dbReference type="OrthoDB" id="9805576at2"/>
<keyword evidence="4 8" id="KW-0547">Nucleotide-binding</keyword>
<keyword evidence="5 8" id="KW-0418">Kinase</keyword>
<dbReference type="GO" id="GO:0005998">
    <property type="term" value="P:xylulose catabolic process"/>
    <property type="evidence" value="ECO:0007669"/>
    <property type="project" value="UniProtKB-UniRule"/>
</dbReference>
<dbReference type="NCBIfam" id="TIGR01312">
    <property type="entry name" value="XylB"/>
    <property type="match status" value="1"/>
</dbReference>
<keyword evidence="6 8" id="KW-0067">ATP-binding</keyword>
<dbReference type="InterPro" id="IPR018485">
    <property type="entry name" value="FGGY_C"/>
</dbReference>
<evidence type="ECO:0000313" key="16">
    <source>
        <dbReference type="Proteomes" id="UP000322184"/>
    </source>
</evidence>
<dbReference type="Gene3D" id="3.30.420.40">
    <property type="match status" value="2"/>
</dbReference>
<dbReference type="InterPro" id="IPR018484">
    <property type="entry name" value="FGGY_N"/>
</dbReference>
<dbReference type="GO" id="GO:0042732">
    <property type="term" value="P:D-xylose metabolic process"/>
    <property type="evidence" value="ECO:0007669"/>
    <property type="project" value="UniProtKB-KW"/>
</dbReference>
<dbReference type="InterPro" id="IPR018483">
    <property type="entry name" value="Carb_kinase_FGGY_CS"/>
</dbReference>
<dbReference type="Proteomes" id="UP000037727">
    <property type="component" value="Unassembled WGS sequence"/>
</dbReference>
<dbReference type="InterPro" id="IPR043129">
    <property type="entry name" value="ATPase_NBD"/>
</dbReference>
<evidence type="ECO:0000256" key="4">
    <source>
        <dbReference type="ARBA" id="ARBA00022741"/>
    </source>
</evidence>
<comment type="caution">
    <text evidence="13">The sequence shown here is derived from an EMBL/GenBank/DDBJ whole genome shotgun (WGS) entry which is preliminary data.</text>
</comment>
<keyword evidence="15" id="KW-1185">Reference proteome</keyword>
<evidence type="ECO:0000256" key="5">
    <source>
        <dbReference type="ARBA" id="ARBA00022777"/>
    </source>
</evidence>
<evidence type="ECO:0000256" key="8">
    <source>
        <dbReference type="HAMAP-Rule" id="MF_02220"/>
    </source>
</evidence>
<accession>A0A5B0WV67</accession>
<reference evidence="13 16" key="2">
    <citation type="submission" date="2019-09" db="EMBL/GenBank/DDBJ databases">
        <title>Whole genome sequence of Photorhabdus heterorhabditis strain ETL (Enterobacteriales: Enterobacteriaceae) a bacterial symbiont of Heterorhabditis zealandica strain ETL (Rhabditida: Heterorhabditidae).</title>
        <authorList>
            <person name="Lulamba T.E."/>
            <person name="Serepa-Dlamini M.H."/>
        </authorList>
    </citation>
    <scope>NUCLEOTIDE SEQUENCE [LARGE SCALE GENOMIC DNA]</scope>
    <source>
        <strain evidence="13 16">ETL</strain>
    </source>
</reference>
<feature type="site" description="Important for activity" evidence="8">
    <location>
        <position position="6"/>
    </location>
</feature>
<organism evidence="13 16">
    <name type="scientific">Photorhabdus heterorhabditis</name>
    <dbReference type="NCBI Taxonomy" id="880156"/>
    <lineage>
        <taxon>Bacteria</taxon>
        <taxon>Pseudomonadati</taxon>
        <taxon>Pseudomonadota</taxon>
        <taxon>Gammaproteobacteria</taxon>
        <taxon>Enterobacterales</taxon>
        <taxon>Morganellaceae</taxon>
        <taxon>Photorhabdus</taxon>
    </lineage>
</organism>
<evidence type="ECO:0000256" key="9">
    <source>
        <dbReference type="RuleBase" id="RU003733"/>
    </source>
</evidence>
<feature type="binding site" evidence="8">
    <location>
        <begin position="77"/>
        <end position="78"/>
    </location>
    <ligand>
        <name>substrate</name>
    </ligand>
</feature>
<evidence type="ECO:0000313" key="13">
    <source>
        <dbReference type="EMBL" id="KAA1190185.1"/>
    </source>
</evidence>
<name>A0A5B0WV67_9GAMM</name>
<dbReference type="AlphaFoldDB" id="A0A5B0WV67"/>
<dbReference type="InterPro" id="IPR000577">
    <property type="entry name" value="Carb_kinase_FGGY"/>
</dbReference>
<dbReference type="PANTHER" id="PTHR43095:SF6">
    <property type="entry name" value="XYLULOSE KINASE"/>
    <property type="match status" value="1"/>
</dbReference>
<evidence type="ECO:0000259" key="12">
    <source>
        <dbReference type="Pfam" id="PF02782"/>
    </source>
</evidence>
<evidence type="ECO:0000256" key="1">
    <source>
        <dbReference type="ARBA" id="ARBA00009156"/>
    </source>
</evidence>
<feature type="domain" description="Carbohydrate kinase FGGY C-terminal" evidence="12">
    <location>
        <begin position="250"/>
        <end position="437"/>
    </location>
</feature>
<keyword evidence="7 8" id="KW-0119">Carbohydrate metabolism</keyword>
<comment type="similarity">
    <text evidence="1 8 9">Belongs to the FGGY kinase family.</text>
</comment>
<dbReference type="Proteomes" id="UP000322184">
    <property type="component" value="Unassembled WGS sequence"/>
</dbReference>
<evidence type="ECO:0000256" key="6">
    <source>
        <dbReference type="ARBA" id="ARBA00022840"/>
    </source>
</evidence>
<sequence>MYIGIDLGTSSIKAVRLNEEGKIIDIASEQLSISHPHPLYSEQEPSEWWHKTEIVIQKLSQRNSLQSVKAIGLTGQMHGAVLLNKNYHVLHPAILWNDRRCTKECEEIMHLVPDAQEITGNIMMPGFTAPKIKWIAKHKPEIYTEIDKVLLPKDFLRFKMCGNFATDMSDASGTMWLDVAKRDWSDKLLDATGLNRSHMPYLFEGNEITGTLLPDVAKRWGMPIVPVIAGGGDNAAGALGVGLYRSGQAMLSLGSSGVYFVVNNGFYSSQNAVHSFCHILPNSWHLMSVMLNAANCLDWVAEITHHSSVSIMLDTIESQTDINIASPIFLPYLSGERTPHNDSNAKGLFWGLTHQHKRIDFCRAVLEGISFGLADGIDALHKVKAGVTPEKITLIGGGARSPYWRQMLADVTGQVLEFRLGGDVGPALGAARLAQIALNPFLSLKELLPELPLEHVVRPNEKHYEIYQERRQSFSKIYQALKSIYLPERHNGTTF</sequence>
<feature type="active site" description="Proton acceptor" evidence="8">
    <location>
        <position position="233"/>
    </location>
</feature>
<proteinExistence type="inferred from homology"/>
<dbReference type="EMBL" id="VTUW01000014">
    <property type="protein sequence ID" value="KAA1190185.1"/>
    <property type="molecule type" value="Genomic_DNA"/>
</dbReference>
<evidence type="ECO:0000313" key="14">
    <source>
        <dbReference type="EMBL" id="KOY63817.1"/>
    </source>
</evidence>
<keyword evidence="2 8" id="KW-0859">Xylose metabolism</keyword>
<dbReference type="InterPro" id="IPR050406">
    <property type="entry name" value="FGGY_Carb_Kinase"/>
</dbReference>
<dbReference type="EC" id="2.7.1.17" evidence="8 10"/>
<gene>
    <name evidence="8 10 13" type="primary">xylB</name>
    <name evidence="14" type="ORF">AM629_01605</name>
    <name evidence="13" type="ORF">F0L16_09540</name>
</gene>
<dbReference type="InterPro" id="IPR006000">
    <property type="entry name" value="Xylulokinase"/>
</dbReference>
<reference evidence="14 15" key="1">
    <citation type="submission" date="2015-09" db="EMBL/GenBank/DDBJ databases">
        <title>Draft genome sequence and assembly of Photorhabdus sp. VMG, a bacterial symbiont associated with Heterorhabditis zealandica.</title>
        <authorList>
            <person name="Naidoo S."/>
            <person name="Featherston J."/>
            <person name="Mothupi B."/>
            <person name="Gray V.M."/>
        </authorList>
    </citation>
    <scope>NUCLEOTIDE SEQUENCE [LARGE SCALE GENOMIC DNA]</scope>
    <source>
        <strain evidence="14 15">VMG</strain>
    </source>
</reference>
<feature type="domain" description="Carbohydrate kinase FGGY N-terminal" evidence="11">
    <location>
        <begin position="1"/>
        <end position="240"/>
    </location>
</feature>
<evidence type="ECO:0000256" key="2">
    <source>
        <dbReference type="ARBA" id="ARBA00022629"/>
    </source>
</evidence>
<evidence type="ECO:0000256" key="7">
    <source>
        <dbReference type="ARBA" id="ARBA00023277"/>
    </source>
</evidence>
<evidence type="ECO:0000256" key="10">
    <source>
        <dbReference type="RuleBase" id="RU364073"/>
    </source>
</evidence>
<evidence type="ECO:0000256" key="3">
    <source>
        <dbReference type="ARBA" id="ARBA00022679"/>
    </source>
</evidence>
<dbReference type="Pfam" id="PF00370">
    <property type="entry name" value="FGGY_N"/>
    <property type="match status" value="1"/>
</dbReference>
<evidence type="ECO:0000313" key="15">
    <source>
        <dbReference type="Proteomes" id="UP000037727"/>
    </source>
</evidence>
<dbReference type="PROSITE" id="PS00933">
    <property type="entry name" value="FGGY_KINASES_1"/>
    <property type="match status" value="1"/>
</dbReference>
<dbReference type="EMBL" id="LJCS01000002">
    <property type="protein sequence ID" value="KOY63817.1"/>
    <property type="molecule type" value="Genomic_DNA"/>
</dbReference>
<dbReference type="Pfam" id="PF02782">
    <property type="entry name" value="FGGY_C"/>
    <property type="match status" value="1"/>
</dbReference>
<dbReference type="CDD" id="cd07808">
    <property type="entry name" value="ASKHA_NBD_FGGY_EcXK-like"/>
    <property type="match status" value="1"/>
</dbReference>
<dbReference type="PIRSF" id="PIRSF000538">
    <property type="entry name" value="GlpK"/>
    <property type="match status" value="1"/>
</dbReference>